<comment type="catalytic activity">
    <reaction evidence="1">
        <text>Acts on substrates that are at least partially unfolded. The cleavage site P1 residue is normally between a pair of hydrophobic residues, such as Val-|-Val.</text>
        <dbReference type="EC" id="3.4.21.107"/>
    </reaction>
</comment>
<evidence type="ECO:0000256" key="4">
    <source>
        <dbReference type="ARBA" id="ARBA00013035"/>
    </source>
</evidence>
<keyword evidence="8" id="KW-0677">Repeat</keyword>
<keyword evidence="9" id="KW-0574">Periplasm</keyword>
<dbReference type="NCBIfam" id="TIGR02037">
    <property type="entry name" value="degP_htrA_DO"/>
    <property type="match status" value="1"/>
</dbReference>
<keyword evidence="16" id="KW-1185">Reference proteome</keyword>
<dbReference type="InterPro" id="IPR001940">
    <property type="entry name" value="Peptidase_S1C"/>
</dbReference>
<evidence type="ECO:0000256" key="12">
    <source>
        <dbReference type="ARBA" id="ARBA00023016"/>
    </source>
</evidence>
<dbReference type="SUPFAM" id="SSF50156">
    <property type="entry name" value="PDZ domain-like"/>
    <property type="match status" value="2"/>
</dbReference>
<dbReference type="RefSeq" id="WP_345533711.1">
    <property type="nucleotide sequence ID" value="NZ_BAABLD010000010.1"/>
</dbReference>
<keyword evidence="12" id="KW-0346">Stress response</keyword>
<dbReference type="PANTHER" id="PTHR22939">
    <property type="entry name" value="SERINE PROTEASE FAMILY S1C HTRA-RELATED"/>
    <property type="match status" value="1"/>
</dbReference>
<keyword evidence="7" id="KW-0732">Signal</keyword>
<dbReference type="SMART" id="SM00228">
    <property type="entry name" value="PDZ"/>
    <property type="match status" value="2"/>
</dbReference>
<dbReference type="Gene3D" id="2.40.10.120">
    <property type="match status" value="1"/>
</dbReference>
<evidence type="ECO:0000256" key="1">
    <source>
        <dbReference type="ARBA" id="ARBA00001772"/>
    </source>
</evidence>
<sequence length="489" mass="51508">MTRFIPGSLAARFAAIPGAALALFVVVALTQPAAARELPEFAQLVAKNAPVVVNITATQSSRRAENPLRSLGDDTPLPDWLRRFSPRKEAPVPGEEEQATGSGFIIGADGYILTNAHVVEGADEILVRLSDRREMPARVVGRDQRSDIALLKVDANGLPVARLGRPETLSVGDWVLAIGSPFGFESTVTAGIVSAKGRALPDETLVPFIQTDVAINPGNSGGPLFNLKGEVVGINSQIYSRSGGFMGISFAIPIDVALDVQAQLRQYGYVRRGRIGVIIQDVTREIADSFGISEARGALVSGVDPDGTAIKAGVEPGDIVLAFGGKPVADSIEMPRIVGVVRPGSKVPMQIYRAGSVRELMVEVGEFARLEADAPTTPVKEPVLRGANSLGLVTQDLTPAQKREMGLNGGAAIRQSASVAARAELRAGDVVTALVSRGKLVEVRSAEHFNQLTNALAPGAAVTLRVQRGDAQNFVGLRVPARAVARPAR</sequence>
<dbReference type="PANTHER" id="PTHR22939:SF130">
    <property type="entry name" value="PERIPLASMIC SERINE ENDOPROTEASE DEGP-LIKE-RELATED"/>
    <property type="match status" value="1"/>
</dbReference>
<name>A0ABP9QVG5_9RHOO</name>
<accession>A0ABP9QVG5</accession>
<evidence type="ECO:0000256" key="6">
    <source>
        <dbReference type="ARBA" id="ARBA00022670"/>
    </source>
</evidence>
<dbReference type="PRINTS" id="PR00834">
    <property type="entry name" value="PROTEASES2C"/>
</dbReference>
<evidence type="ECO:0000313" key="16">
    <source>
        <dbReference type="Proteomes" id="UP001500547"/>
    </source>
</evidence>
<evidence type="ECO:0000256" key="11">
    <source>
        <dbReference type="ARBA" id="ARBA00022825"/>
    </source>
</evidence>
<dbReference type="EMBL" id="BAABLD010000010">
    <property type="protein sequence ID" value="GAA5168258.1"/>
    <property type="molecule type" value="Genomic_DNA"/>
</dbReference>
<comment type="subcellular location">
    <subcellularLocation>
        <location evidence="2">Periplasm</location>
    </subcellularLocation>
</comment>
<feature type="domain" description="PDZ" evidence="14">
    <location>
        <begin position="276"/>
        <end position="342"/>
    </location>
</feature>
<keyword evidence="11" id="KW-0720">Serine protease</keyword>
<evidence type="ECO:0000256" key="9">
    <source>
        <dbReference type="ARBA" id="ARBA00022764"/>
    </source>
</evidence>
<evidence type="ECO:0000256" key="5">
    <source>
        <dbReference type="ARBA" id="ARBA00013958"/>
    </source>
</evidence>
<keyword evidence="6" id="KW-0645">Protease</keyword>
<evidence type="ECO:0000256" key="8">
    <source>
        <dbReference type="ARBA" id="ARBA00022737"/>
    </source>
</evidence>
<dbReference type="InterPro" id="IPR036034">
    <property type="entry name" value="PDZ_sf"/>
</dbReference>
<evidence type="ECO:0000256" key="2">
    <source>
        <dbReference type="ARBA" id="ARBA00004418"/>
    </source>
</evidence>
<dbReference type="SUPFAM" id="SSF50494">
    <property type="entry name" value="Trypsin-like serine proteases"/>
    <property type="match status" value="1"/>
</dbReference>
<evidence type="ECO:0000256" key="3">
    <source>
        <dbReference type="ARBA" id="ARBA00010541"/>
    </source>
</evidence>
<evidence type="ECO:0000256" key="13">
    <source>
        <dbReference type="ARBA" id="ARBA00032850"/>
    </source>
</evidence>
<dbReference type="EC" id="3.4.21.107" evidence="4"/>
<evidence type="ECO:0000256" key="10">
    <source>
        <dbReference type="ARBA" id="ARBA00022801"/>
    </source>
</evidence>
<evidence type="ECO:0000256" key="7">
    <source>
        <dbReference type="ARBA" id="ARBA00022729"/>
    </source>
</evidence>
<organism evidence="15 16">
    <name type="scientific">Viridibacterium curvum</name>
    <dbReference type="NCBI Taxonomy" id="1101404"/>
    <lineage>
        <taxon>Bacteria</taxon>
        <taxon>Pseudomonadati</taxon>
        <taxon>Pseudomonadota</taxon>
        <taxon>Betaproteobacteria</taxon>
        <taxon>Rhodocyclales</taxon>
        <taxon>Rhodocyclaceae</taxon>
        <taxon>Viridibacterium</taxon>
    </lineage>
</organism>
<gene>
    <name evidence="15" type="ORF">GCM10025770_27970</name>
</gene>
<comment type="caution">
    <text evidence="15">The sequence shown here is derived from an EMBL/GenBank/DDBJ whole genome shotgun (WGS) entry which is preliminary data.</text>
</comment>
<proteinExistence type="inferred from homology"/>
<evidence type="ECO:0000259" key="14">
    <source>
        <dbReference type="PROSITE" id="PS50106"/>
    </source>
</evidence>
<protein>
    <recommendedName>
        <fullName evidence="5">Probable periplasmic serine endoprotease DegP-like</fullName>
        <ecNumber evidence="4">3.4.21.107</ecNumber>
    </recommendedName>
    <alternativeName>
        <fullName evidence="13">Protease Do</fullName>
    </alternativeName>
</protein>
<dbReference type="InterPro" id="IPR011782">
    <property type="entry name" value="Pept_S1C_Do"/>
</dbReference>
<dbReference type="Pfam" id="PF13180">
    <property type="entry name" value="PDZ_2"/>
    <property type="match status" value="1"/>
</dbReference>
<dbReference type="InterPro" id="IPR009003">
    <property type="entry name" value="Peptidase_S1_PA"/>
</dbReference>
<comment type="similarity">
    <text evidence="3">Belongs to the peptidase S1C family.</text>
</comment>
<dbReference type="InterPro" id="IPR001478">
    <property type="entry name" value="PDZ"/>
</dbReference>
<evidence type="ECO:0000313" key="15">
    <source>
        <dbReference type="EMBL" id="GAA5168258.1"/>
    </source>
</evidence>
<dbReference type="PROSITE" id="PS50106">
    <property type="entry name" value="PDZ"/>
    <property type="match status" value="1"/>
</dbReference>
<dbReference type="Pfam" id="PF13365">
    <property type="entry name" value="Trypsin_2"/>
    <property type="match status" value="1"/>
</dbReference>
<dbReference type="Proteomes" id="UP001500547">
    <property type="component" value="Unassembled WGS sequence"/>
</dbReference>
<dbReference type="CDD" id="cd10839">
    <property type="entry name" value="cpPDZ1_DegP-like"/>
    <property type="match status" value="1"/>
</dbReference>
<reference evidence="16" key="1">
    <citation type="journal article" date="2019" name="Int. J. Syst. Evol. Microbiol.">
        <title>The Global Catalogue of Microorganisms (GCM) 10K type strain sequencing project: providing services to taxonomists for standard genome sequencing and annotation.</title>
        <authorList>
            <consortium name="The Broad Institute Genomics Platform"/>
            <consortium name="The Broad Institute Genome Sequencing Center for Infectious Disease"/>
            <person name="Wu L."/>
            <person name="Ma J."/>
        </authorList>
    </citation>
    <scope>NUCLEOTIDE SEQUENCE [LARGE SCALE GENOMIC DNA]</scope>
    <source>
        <strain evidence="16">JCM 18715</strain>
    </source>
</reference>
<dbReference type="Gene3D" id="2.30.42.10">
    <property type="match status" value="2"/>
</dbReference>
<keyword evidence="10" id="KW-0378">Hydrolase</keyword>